<sequence>MTAFLGWSFYSMAFSDFIVFADESGSPVLEGPDPTFPVFVLSCVLISKQVYAEQVVPQLQRLKFDFVGHDQIVLHERDIRRQQKAFAFLQANSAVREAFLNRINDIVAGADIDVITAVIDKVRLAERYAKPWNPYEIALNFCMEKLLARLRALEQQDRLIHVVFEGRGKKEDAELELHFRRIAANQANWGYKNPDFSFLNWEPVFVDKKCNSSGLQLADLMARPIGLKALRPLQANRAFDLLQPKLKADGLKVFP</sequence>
<evidence type="ECO:0000313" key="2">
    <source>
        <dbReference type="Proteomes" id="UP001272940"/>
    </source>
</evidence>
<organism evidence="1 2">
    <name type="scientific">Brevundimonas vesicularis</name>
    <name type="common">Pseudomonas vesicularis</name>
    <dbReference type="NCBI Taxonomy" id="41276"/>
    <lineage>
        <taxon>Bacteria</taxon>
        <taxon>Pseudomonadati</taxon>
        <taxon>Pseudomonadota</taxon>
        <taxon>Alphaproteobacteria</taxon>
        <taxon>Caulobacterales</taxon>
        <taxon>Caulobacteraceae</taxon>
        <taxon>Brevundimonas</taxon>
    </lineage>
</organism>
<reference evidence="1 2" key="1">
    <citation type="journal article" date="2023" name="FEMS Microbes">
        <title>Whole genomes of deep-sea sponge-associated bacteria exhibit high novel natural product potential.</title>
        <authorList>
            <person name="Hesketh-Best P.J."/>
            <person name="January G.G."/>
            <person name="Koch M.J."/>
            <person name="Warburton P.J."/>
            <person name="Howell K.L."/>
            <person name="Upton M."/>
        </authorList>
    </citation>
    <scope>NUCLEOTIDE SEQUENCE [LARGE SCALE GENOMIC DNA]</scope>
    <source>
        <strain evidence="1 2">PC206-O</strain>
    </source>
</reference>
<dbReference type="RefSeq" id="WP_205678461.1">
    <property type="nucleotide sequence ID" value="NZ_CP022048.2"/>
</dbReference>
<dbReference type="Proteomes" id="UP001272940">
    <property type="component" value="Unassembled WGS sequence"/>
</dbReference>
<proteinExistence type="predicted"/>
<comment type="caution">
    <text evidence="1">The sequence shown here is derived from an EMBL/GenBank/DDBJ whole genome shotgun (WGS) entry which is preliminary data.</text>
</comment>
<dbReference type="GeneID" id="34014382"/>
<name>A0ABU4KPX5_BREVE</name>
<evidence type="ECO:0000313" key="1">
    <source>
        <dbReference type="EMBL" id="MDX2335068.1"/>
    </source>
</evidence>
<dbReference type="InterPro" id="IPR024524">
    <property type="entry name" value="DUF3800"/>
</dbReference>
<keyword evidence="2" id="KW-1185">Reference proteome</keyword>
<dbReference type="Pfam" id="PF12686">
    <property type="entry name" value="DUF3800"/>
    <property type="match status" value="1"/>
</dbReference>
<gene>
    <name evidence="1" type="ORF">NJD11_08950</name>
</gene>
<protein>
    <submittedName>
        <fullName evidence="1">DUF3800 domain-containing protein</fullName>
    </submittedName>
</protein>
<dbReference type="EMBL" id="JAMYEC010000004">
    <property type="protein sequence ID" value="MDX2335068.1"/>
    <property type="molecule type" value="Genomic_DNA"/>
</dbReference>
<accession>A0ABU4KPX5</accession>